<accession>A0ABP1CEG6</accession>
<feature type="compositionally biased region" description="Polar residues" evidence="5">
    <location>
        <begin position="603"/>
        <end position="622"/>
    </location>
</feature>
<dbReference type="PANTHER" id="PTHR12570:SF92">
    <property type="entry name" value="SPICHTHYIN, ISOFORM B"/>
    <property type="match status" value="1"/>
</dbReference>
<feature type="transmembrane region" description="Helical" evidence="6">
    <location>
        <begin position="172"/>
        <end position="191"/>
    </location>
</feature>
<dbReference type="InterPro" id="IPR037185">
    <property type="entry name" value="EmrE-like"/>
</dbReference>
<reference evidence="8" key="1">
    <citation type="submission" date="2024-04" db="EMBL/GenBank/DDBJ databases">
        <authorList>
            <person name="Shaw F."/>
            <person name="Minotto A."/>
        </authorList>
    </citation>
    <scope>NUCLEOTIDE SEQUENCE [LARGE SCALE GENOMIC DNA]</scope>
</reference>
<evidence type="ECO:0000313" key="8">
    <source>
        <dbReference type="Proteomes" id="UP001497453"/>
    </source>
</evidence>
<dbReference type="PANTHER" id="PTHR12570">
    <property type="match status" value="1"/>
</dbReference>
<feature type="transmembrane region" description="Helical" evidence="6">
    <location>
        <begin position="340"/>
        <end position="359"/>
    </location>
</feature>
<feature type="region of interest" description="Disordered" evidence="5">
    <location>
        <begin position="551"/>
        <end position="663"/>
    </location>
</feature>
<sequence>MVEFVIGCYINSKFRVTLLRRQPSFASSFTVSSLAADTQTSTADPGIAEGVQGGLGFAVDRLITMSETSQPPQYRPIGIVLAIGSGVLIGASFVFKKKGLLSSQKGHTAGEGVAYLKSPMWWTGMTIMILGELCNFAAYAFVEAIIVTPMGALSVVISALLSHFFLKEKLSLFGWISSIQCLLGAAILALNGPQEQSVNTIIEFRKLFVTPWFLTYGGVVILIAVFLALHAAPKWGKKSMLPYLGVCSLIGGLSVSCTQGLGACILTSIRGQNQFKNWFIYFLLFFVIVTLLTEIYYLNIALAMFNTAMVTPTYYVTFTFCTLVTSVILYQGLKASASQIVTIVLAFAVICTGIFILQMSKVDPRKLTNVDEHTTMLLEVAKQEVDPLARRSLELHRTATLRSRRSHQSTARTSSVSAVRSGSASHRSTLRANPSIAVSEMDHTGSAEEEGEEEGEEEAIDELAETRYIVERTEEPGLDSLRGVAGAIGTIIRARRRARELSARSATRSRASEEGISNGIALRSIGSRESGSSIRPTRWLQGLWSTPRQSHFRSMSDVASEKDPKHPASIDVEKGNTVEVEVVGPPMQESPQSLPSNPLDGPTTESSRQPHPSASMRTTAPSLRSAVSDGIGRTSSVVHFEDTRSLSASFTPGVPVDAEGSRR</sequence>
<dbReference type="SUPFAM" id="SSF103481">
    <property type="entry name" value="Multidrug resistance efflux transporter EmrE"/>
    <property type="match status" value="1"/>
</dbReference>
<dbReference type="Proteomes" id="UP001497453">
    <property type="component" value="Chromosome 1"/>
</dbReference>
<keyword evidence="3 6" id="KW-1133">Transmembrane helix</keyword>
<keyword evidence="2 6" id="KW-0812">Transmembrane</keyword>
<feature type="compositionally biased region" description="Basic and acidic residues" evidence="5">
    <location>
        <begin position="559"/>
        <end position="576"/>
    </location>
</feature>
<feature type="transmembrane region" description="Helical" evidence="6">
    <location>
        <begin position="243"/>
        <end position="266"/>
    </location>
</feature>
<evidence type="ECO:0000256" key="5">
    <source>
        <dbReference type="SAM" id="MobiDB-lite"/>
    </source>
</evidence>
<dbReference type="Pfam" id="PF05653">
    <property type="entry name" value="Mg_trans_NIPA"/>
    <property type="match status" value="1"/>
</dbReference>
<feature type="region of interest" description="Disordered" evidence="5">
    <location>
        <begin position="399"/>
        <end position="460"/>
    </location>
</feature>
<organism evidence="7 8">
    <name type="scientific">Somion occarium</name>
    <dbReference type="NCBI Taxonomy" id="3059160"/>
    <lineage>
        <taxon>Eukaryota</taxon>
        <taxon>Fungi</taxon>
        <taxon>Dikarya</taxon>
        <taxon>Basidiomycota</taxon>
        <taxon>Agaricomycotina</taxon>
        <taxon>Agaricomycetes</taxon>
        <taxon>Polyporales</taxon>
        <taxon>Cerrenaceae</taxon>
        <taxon>Somion</taxon>
    </lineage>
</organism>
<comment type="subcellular location">
    <subcellularLocation>
        <location evidence="1">Membrane</location>
        <topology evidence="1">Multi-pass membrane protein</topology>
    </subcellularLocation>
</comment>
<feature type="transmembrane region" description="Helical" evidence="6">
    <location>
        <begin position="314"/>
        <end position="333"/>
    </location>
</feature>
<feature type="transmembrane region" description="Helical" evidence="6">
    <location>
        <begin position="278"/>
        <end position="302"/>
    </location>
</feature>
<dbReference type="EMBL" id="OZ037944">
    <property type="protein sequence ID" value="CAL1693851.1"/>
    <property type="molecule type" value="Genomic_DNA"/>
</dbReference>
<feature type="transmembrane region" description="Helical" evidence="6">
    <location>
        <begin position="136"/>
        <end position="166"/>
    </location>
</feature>
<feature type="compositionally biased region" description="Acidic residues" evidence="5">
    <location>
        <begin position="447"/>
        <end position="460"/>
    </location>
</feature>
<evidence type="ECO:0000256" key="3">
    <source>
        <dbReference type="ARBA" id="ARBA00022989"/>
    </source>
</evidence>
<name>A0ABP1CEG6_9APHY</name>
<evidence type="ECO:0000256" key="6">
    <source>
        <dbReference type="SAM" id="Phobius"/>
    </source>
</evidence>
<feature type="compositionally biased region" description="Low complexity" evidence="5">
    <location>
        <begin position="409"/>
        <end position="427"/>
    </location>
</feature>
<feature type="transmembrane region" description="Helical" evidence="6">
    <location>
        <begin position="74"/>
        <end position="95"/>
    </location>
</feature>
<proteinExistence type="predicted"/>
<feature type="transmembrane region" description="Helical" evidence="6">
    <location>
        <begin position="212"/>
        <end position="231"/>
    </location>
</feature>
<protein>
    <submittedName>
        <fullName evidence="7">Uncharacterized protein</fullName>
    </submittedName>
</protein>
<evidence type="ECO:0000256" key="2">
    <source>
        <dbReference type="ARBA" id="ARBA00022692"/>
    </source>
</evidence>
<evidence type="ECO:0000256" key="1">
    <source>
        <dbReference type="ARBA" id="ARBA00004141"/>
    </source>
</evidence>
<gene>
    <name evidence="7" type="ORF">GFSPODELE1_LOCUS33</name>
</gene>
<evidence type="ECO:0000256" key="4">
    <source>
        <dbReference type="ARBA" id="ARBA00023136"/>
    </source>
</evidence>
<dbReference type="InterPro" id="IPR008521">
    <property type="entry name" value="Mg_trans_NIPA"/>
</dbReference>
<evidence type="ECO:0000313" key="7">
    <source>
        <dbReference type="EMBL" id="CAL1693851.1"/>
    </source>
</evidence>
<keyword evidence="8" id="KW-1185">Reference proteome</keyword>
<keyword evidence="4 6" id="KW-0472">Membrane</keyword>